<dbReference type="PANTHER" id="PTHR32035">
    <property type="entry name" value="AURORA KINASE A-INTERACTING PROTEIN"/>
    <property type="match status" value="1"/>
</dbReference>
<gene>
    <name evidence="6" type="ORF">DRE_07761</name>
</gene>
<name>W7IH01_9PEZI</name>
<sequence>MMNPVLFNQYLPFQPPPPPQPIPEAVLKAPFQQLKSIRVINDRTADGGYIVTFIPLDGSGRLAGGGRKRVMMHSRQPTMQALSVKRQRKLKMKKHKYKKLMKRTRTLRRKLEKQ</sequence>
<evidence type="ECO:0000313" key="6">
    <source>
        <dbReference type="EMBL" id="EWC48485.1"/>
    </source>
</evidence>
<dbReference type="Proteomes" id="UP000024837">
    <property type="component" value="Unassembled WGS sequence"/>
</dbReference>
<evidence type="ECO:0000256" key="1">
    <source>
        <dbReference type="ARBA" id="ARBA00004173"/>
    </source>
</evidence>
<evidence type="ECO:0000256" key="2">
    <source>
        <dbReference type="ARBA" id="ARBA00023128"/>
    </source>
</evidence>
<keyword evidence="2" id="KW-0496">Mitochondrion</keyword>
<evidence type="ECO:0000256" key="4">
    <source>
        <dbReference type="ARBA" id="ARBA00035682"/>
    </source>
</evidence>
<comment type="subcellular location">
    <subcellularLocation>
        <location evidence="1">Mitochondrion</location>
    </subcellularLocation>
</comment>
<dbReference type="OrthoDB" id="5364404at2759"/>
<evidence type="ECO:0000256" key="3">
    <source>
        <dbReference type="ARBA" id="ARBA00035647"/>
    </source>
</evidence>
<reference evidence="6 7" key="1">
    <citation type="submission" date="2013-05" db="EMBL/GenBank/DDBJ databases">
        <title>Drechslerella stenobrocha genome reveals carnivorous origination and mechanical trapping mechanism of predatory fungi.</title>
        <authorList>
            <person name="Liu X."/>
            <person name="Zhang W."/>
            <person name="Liu K."/>
        </authorList>
    </citation>
    <scope>NUCLEOTIDE SEQUENCE [LARGE SCALE GENOMIC DNA]</scope>
    <source>
        <strain evidence="6 7">248</strain>
    </source>
</reference>
<protein>
    <recommendedName>
        <fullName evidence="4">Small ribosomal subunit protein mS38</fullName>
    </recommendedName>
</protein>
<comment type="similarity">
    <text evidence="3">Belongs to the mitochondrion-specific ribosomal protein mS38 family.</text>
</comment>
<dbReference type="HOGENOM" id="CLU_2121025_0_0_1"/>
<dbReference type="InterPro" id="IPR013177">
    <property type="entry name" value="Ribosomal_mS38_C"/>
</dbReference>
<organism evidence="6 7">
    <name type="scientific">Drechslerella stenobrocha 248</name>
    <dbReference type="NCBI Taxonomy" id="1043628"/>
    <lineage>
        <taxon>Eukaryota</taxon>
        <taxon>Fungi</taxon>
        <taxon>Dikarya</taxon>
        <taxon>Ascomycota</taxon>
        <taxon>Pezizomycotina</taxon>
        <taxon>Orbiliomycetes</taxon>
        <taxon>Orbiliales</taxon>
        <taxon>Orbiliaceae</taxon>
        <taxon>Drechslerella</taxon>
    </lineage>
</organism>
<feature type="domain" description="Ribosomal protein mS38 C-terminal" evidence="5">
    <location>
        <begin position="80"/>
        <end position="113"/>
    </location>
</feature>
<proteinExistence type="inferred from homology"/>
<dbReference type="EMBL" id="KI966387">
    <property type="protein sequence ID" value="EWC48485.1"/>
    <property type="molecule type" value="Genomic_DNA"/>
</dbReference>
<dbReference type="AlphaFoldDB" id="W7IH01"/>
<accession>W7IH01</accession>
<dbReference type="SMART" id="SM01155">
    <property type="entry name" value="DUF1713"/>
    <property type="match status" value="1"/>
</dbReference>
<dbReference type="Pfam" id="PF08213">
    <property type="entry name" value="COX24_C"/>
    <property type="match status" value="1"/>
</dbReference>
<evidence type="ECO:0000313" key="7">
    <source>
        <dbReference type="Proteomes" id="UP000024837"/>
    </source>
</evidence>
<evidence type="ECO:0000259" key="5">
    <source>
        <dbReference type="SMART" id="SM01155"/>
    </source>
</evidence>
<keyword evidence="7" id="KW-1185">Reference proteome</keyword>
<dbReference type="PANTHER" id="PTHR32035:SF3">
    <property type="entry name" value="SMALL RIBOSOMAL SUBUNIT PROTEIN MS38"/>
    <property type="match status" value="1"/>
</dbReference>
<dbReference type="GO" id="GO:0005739">
    <property type="term" value="C:mitochondrion"/>
    <property type="evidence" value="ECO:0007669"/>
    <property type="project" value="UniProtKB-SubCell"/>
</dbReference>